<accession>I3USE9</accession>
<dbReference type="EMBL" id="CP003588">
    <property type="protein sequence ID" value="AFK68420.1"/>
    <property type="molecule type" value="Genomic_DNA"/>
</dbReference>
<dbReference type="AlphaFoldDB" id="I3USE9"/>
<proteinExistence type="predicted"/>
<reference evidence="1 2" key="1">
    <citation type="journal article" date="2012" name="J. Bacteriol.">
        <title>Complete Genome Sequence of the Naphthalene-Degrading Pseudomonas putida Strain ND6.</title>
        <authorList>
            <person name="Li S."/>
            <person name="Zhao H."/>
            <person name="Li Y."/>
            <person name="Niu S."/>
            <person name="Cai B."/>
        </authorList>
    </citation>
    <scope>NUCLEOTIDE SEQUENCE [LARGE SCALE GENOMIC DNA]</scope>
    <source>
        <strain evidence="1 2">ND6</strain>
    </source>
</reference>
<protein>
    <submittedName>
        <fullName evidence="1">Uncharacterized protein</fullName>
    </submittedName>
</protein>
<dbReference type="HOGENOM" id="CLU_3204177_0_0_6"/>
<dbReference type="Proteomes" id="UP000005268">
    <property type="component" value="Chromosome"/>
</dbReference>
<organism evidence="1 2">
    <name type="scientific">Pseudomonas putida ND6</name>
    <dbReference type="NCBI Taxonomy" id="231023"/>
    <lineage>
        <taxon>Bacteria</taxon>
        <taxon>Pseudomonadati</taxon>
        <taxon>Pseudomonadota</taxon>
        <taxon>Gammaproteobacteria</taxon>
        <taxon>Pseudomonadales</taxon>
        <taxon>Pseudomonadaceae</taxon>
        <taxon>Pseudomonas</taxon>
    </lineage>
</organism>
<dbReference type="KEGG" id="ppi:YSA_03045"/>
<sequence>MGKRVIAMMNGPRGKTGVVVGVAHGNSLLWFAISLCHRAARFFPK</sequence>
<evidence type="ECO:0000313" key="2">
    <source>
        <dbReference type="Proteomes" id="UP000005268"/>
    </source>
</evidence>
<evidence type="ECO:0000313" key="1">
    <source>
        <dbReference type="EMBL" id="AFK68420.1"/>
    </source>
</evidence>
<name>I3USE9_PSEPU</name>
<gene>
    <name evidence="1" type="ORF">YSA_03045</name>
</gene>